<sequence length="65" mass="7989">MEKKRRITFYTDLNGPHKDQIREQVAMTPEERWRVFIKLRKMYFGLMGEPPKLPKRITLTRPPWM</sequence>
<organism evidence="1 2">
    <name type="scientific">Spirosoma radiotolerans</name>
    <dbReference type="NCBI Taxonomy" id="1379870"/>
    <lineage>
        <taxon>Bacteria</taxon>
        <taxon>Pseudomonadati</taxon>
        <taxon>Bacteroidota</taxon>
        <taxon>Cytophagia</taxon>
        <taxon>Cytophagales</taxon>
        <taxon>Cytophagaceae</taxon>
        <taxon>Spirosoma</taxon>
    </lineage>
</organism>
<evidence type="ECO:0000313" key="1">
    <source>
        <dbReference type="EMBL" id="AKD54539.1"/>
    </source>
</evidence>
<protein>
    <submittedName>
        <fullName evidence="1">Uncharacterized protein</fullName>
    </submittedName>
</protein>
<gene>
    <name evidence="1" type="ORF">SD10_06060</name>
</gene>
<keyword evidence="2" id="KW-1185">Reference proteome</keyword>
<evidence type="ECO:0000313" key="2">
    <source>
        <dbReference type="Proteomes" id="UP000033054"/>
    </source>
</evidence>
<dbReference type="EMBL" id="CP010429">
    <property type="protein sequence ID" value="AKD54539.1"/>
    <property type="molecule type" value="Genomic_DNA"/>
</dbReference>
<name>A0A0E3ZSS5_9BACT</name>
<dbReference type="RefSeq" id="WP_046376137.1">
    <property type="nucleotide sequence ID" value="NZ_CP010429.1"/>
</dbReference>
<dbReference type="Proteomes" id="UP000033054">
    <property type="component" value="Chromosome"/>
</dbReference>
<proteinExistence type="predicted"/>
<dbReference type="KEGG" id="srd:SD10_06060"/>
<dbReference type="AlphaFoldDB" id="A0A0E3ZSS5"/>
<dbReference type="HOGENOM" id="CLU_2847619_0_0_10"/>
<accession>A0A0E3ZSS5</accession>
<dbReference type="OrthoDB" id="965509at2"/>
<dbReference type="PATRIC" id="fig|1379870.5.peg.1312"/>
<reference evidence="1 2" key="1">
    <citation type="journal article" date="2014" name="Curr. Microbiol.">
        <title>Spirosoma radiotolerans sp. nov., a gamma-radiation-resistant bacterium isolated from gamma ray-irradiated soil.</title>
        <authorList>
            <person name="Lee J.J."/>
            <person name="Srinivasan S."/>
            <person name="Lim S."/>
            <person name="Joe M."/>
            <person name="Im S."/>
            <person name="Bae S.I."/>
            <person name="Park K.R."/>
            <person name="Han J.H."/>
            <person name="Park S.H."/>
            <person name="Joo B.M."/>
            <person name="Park S.J."/>
            <person name="Kim M.K."/>
        </authorList>
    </citation>
    <scope>NUCLEOTIDE SEQUENCE [LARGE SCALE GENOMIC DNA]</scope>
    <source>
        <strain evidence="1 2">DG5A</strain>
    </source>
</reference>